<protein>
    <recommendedName>
        <fullName evidence="4">Secreted protein</fullName>
    </recommendedName>
</protein>
<keyword evidence="1" id="KW-0812">Transmembrane</keyword>
<gene>
    <name evidence="2" type="ORF">CEXT_763551</name>
</gene>
<evidence type="ECO:0000313" key="2">
    <source>
        <dbReference type="EMBL" id="GIY54875.1"/>
    </source>
</evidence>
<reference evidence="2 3" key="1">
    <citation type="submission" date="2021-06" db="EMBL/GenBank/DDBJ databases">
        <title>Caerostris extrusa draft genome.</title>
        <authorList>
            <person name="Kono N."/>
            <person name="Arakawa K."/>
        </authorList>
    </citation>
    <scope>NUCLEOTIDE SEQUENCE [LARGE SCALE GENOMIC DNA]</scope>
</reference>
<proteinExistence type="predicted"/>
<organism evidence="2 3">
    <name type="scientific">Caerostris extrusa</name>
    <name type="common">Bark spider</name>
    <name type="synonym">Caerostris bankana</name>
    <dbReference type="NCBI Taxonomy" id="172846"/>
    <lineage>
        <taxon>Eukaryota</taxon>
        <taxon>Metazoa</taxon>
        <taxon>Ecdysozoa</taxon>
        <taxon>Arthropoda</taxon>
        <taxon>Chelicerata</taxon>
        <taxon>Arachnida</taxon>
        <taxon>Araneae</taxon>
        <taxon>Araneomorphae</taxon>
        <taxon>Entelegynae</taxon>
        <taxon>Araneoidea</taxon>
        <taxon>Araneidae</taxon>
        <taxon>Caerostris</taxon>
    </lineage>
</organism>
<dbReference type="EMBL" id="BPLR01012561">
    <property type="protein sequence ID" value="GIY54875.1"/>
    <property type="molecule type" value="Genomic_DNA"/>
</dbReference>
<keyword evidence="1" id="KW-0472">Membrane</keyword>
<dbReference type="AlphaFoldDB" id="A0AAV4UAX6"/>
<dbReference type="Proteomes" id="UP001054945">
    <property type="component" value="Unassembled WGS sequence"/>
</dbReference>
<comment type="caution">
    <text evidence="2">The sequence shown here is derived from an EMBL/GenBank/DDBJ whole genome shotgun (WGS) entry which is preliminary data.</text>
</comment>
<accession>A0AAV4UAX6</accession>
<keyword evidence="1" id="KW-1133">Transmembrane helix</keyword>
<evidence type="ECO:0000313" key="3">
    <source>
        <dbReference type="Proteomes" id="UP001054945"/>
    </source>
</evidence>
<evidence type="ECO:0000256" key="1">
    <source>
        <dbReference type="SAM" id="Phobius"/>
    </source>
</evidence>
<evidence type="ECO:0008006" key="4">
    <source>
        <dbReference type="Google" id="ProtNLM"/>
    </source>
</evidence>
<feature type="transmembrane region" description="Helical" evidence="1">
    <location>
        <begin position="6"/>
        <end position="26"/>
    </location>
</feature>
<sequence>MPGFYFYKIILLASCFFVLVLLFCAVPKRKVEADEADFFFFFYSLRGGLCTQWKVWQWENVVIGIAFGRGRGFIFSPSLFHNVSHRFMTLCRQRFGKVMMYLFLLTS</sequence>
<keyword evidence="3" id="KW-1185">Reference proteome</keyword>
<name>A0AAV4UAX6_CAEEX</name>